<proteinExistence type="predicted"/>
<dbReference type="PANTHER" id="PTHR31170:SF25">
    <property type="entry name" value="BNAA09G04570D PROTEIN"/>
    <property type="match status" value="1"/>
</dbReference>
<dbReference type="Proteomes" id="UP000623129">
    <property type="component" value="Unassembled WGS sequence"/>
</dbReference>
<sequence length="267" mass="30767">MIKVVLLKDVFEIYISGLESAKIGYLFCRDFDLFSLEKFDGGDTIPEGGFKHLVHIFHWSSIPNGKYVLDPSRTNNLTISNFHIPSASELQLSQTVFIKDRGGSIDVSYGDGRISGVMQLTPWKLHHISTKLYESFLIFEQNYLEVGKPFTAYVACLYCLLKTEADVKILRENGIIRNTIFDDKNVLCYVQELKTLIDDTLRMPNELVILKEKVMEHHKKSIYRVYGEFKKRYCSNTWIVISVIAGILLFVLTFIQTVYGTLSYYKQ</sequence>
<dbReference type="AlphaFoldDB" id="A0A833VIR8"/>
<keyword evidence="3" id="KW-1185">Reference proteome</keyword>
<name>A0A833VIR8_9POAL</name>
<evidence type="ECO:0000256" key="1">
    <source>
        <dbReference type="SAM" id="Phobius"/>
    </source>
</evidence>
<keyword evidence="1" id="KW-0812">Transmembrane</keyword>
<keyword evidence="1" id="KW-1133">Transmembrane helix</keyword>
<protein>
    <submittedName>
        <fullName evidence="2">Uncharacterized protein</fullName>
    </submittedName>
</protein>
<dbReference type="OrthoDB" id="630095at2759"/>
<evidence type="ECO:0000313" key="2">
    <source>
        <dbReference type="EMBL" id="KAF3325304.1"/>
    </source>
</evidence>
<reference evidence="2" key="1">
    <citation type="submission" date="2020-01" db="EMBL/GenBank/DDBJ databases">
        <title>Genome sequence of Kobresia littledalei, the first chromosome-level genome in the family Cyperaceae.</title>
        <authorList>
            <person name="Qu G."/>
        </authorList>
    </citation>
    <scope>NUCLEOTIDE SEQUENCE</scope>
    <source>
        <strain evidence="2">C.B.Clarke</strain>
        <tissue evidence="2">Leaf</tissue>
    </source>
</reference>
<comment type="caution">
    <text evidence="2">The sequence shown here is derived from an EMBL/GenBank/DDBJ whole genome shotgun (WGS) entry which is preliminary data.</text>
</comment>
<keyword evidence="1" id="KW-0472">Membrane</keyword>
<accession>A0A833VIR8</accession>
<dbReference type="Pfam" id="PF03140">
    <property type="entry name" value="DUF247"/>
    <property type="match status" value="1"/>
</dbReference>
<dbReference type="PANTHER" id="PTHR31170">
    <property type="entry name" value="BNAC04G53230D PROTEIN"/>
    <property type="match status" value="1"/>
</dbReference>
<gene>
    <name evidence="2" type="ORF">FCM35_KLT10375</name>
</gene>
<dbReference type="EMBL" id="SWLB01000020">
    <property type="protein sequence ID" value="KAF3325304.1"/>
    <property type="molecule type" value="Genomic_DNA"/>
</dbReference>
<organism evidence="2 3">
    <name type="scientific">Carex littledalei</name>
    <dbReference type="NCBI Taxonomy" id="544730"/>
    <lineage>
        <taxon>Eukaryota</taxon>
        <taxon>Viridiplantae</taxon>
        <taxon>Streptophyta</taxon>
        <taxon>Embryophyta</taxon>
        <taxon>Tracheophyta</taxon>
        <taxon>Spermatophyta</taxon>
        <taxon>Magnoliopsida</taxon>
        <taxon>Liliopsida</taxon>
        <taxon>Poales</taxon>
        <taxon>Cyperaceae</taxon>
        <taxon>Cyperoideae</taxon>
        <taxon>Cariceae</taxon>
        <taxon>Carex</taxon>
        <taxon>Carex subgen. Euthyceras</taxon>
    </lineage>
</organism>
<feature type="transmembrane region" description="Helical" evidence="1">
    <location>
        <begin position="238"/>
        <end position="262"/>
    </location>
</feature>
<evidence type="ECO:0000313" key="3">
    <source>
        <dbReference type="Proteomes" id="UP000623129"/>
    </source>
</evidence>
<dbReference type="InterPro" id="IPR004158">
    <property type="entry name" value="DUF247_pln"/>
</dbReference>